<accession>A0A251U456</accession>
<keyword evidence="4" id="KW-1185">Reference proteome</keyword>
<dbReference type="AlphaFoldDB" id="A0A251U456"/>
<dbReference type="InParanoid" id="A0A251U456"/>
<reference evidence="2" key="3">
    <citation type="submission" date="2020-06" db="EMBL/GenBank/DDBJ databases">
        <title>Helianthus annuus Genome sequencing and assembly Release 2.</title>
        <authorList>
            <person name="Gouzy J."/>
            <person name="Langlade N."/>
            <person name="Munos S."/>
        </authorList>
    </citation>
    <scope>NUCLEOTIDE SEQUENCE</scope>
    <source>
        <tissue evidence="2">Leaves</tissue>
    </source>
</reference>
<gene>
    <name evidence="3" type="ORF">HannXRQ_Chr08g0216841</name>
    <name evidence="2" type="ORF">HanXRQr2_Chr07g0313911</name>
</gene>
<protein>
    <submittedName>
        <fullName evidence="3">Uncharacterized protein</fullName>
    </submittedName>
</protein>
<proteinExistence type="predicted"/>
<evidence type="ECO:0000256" key="1">
    <source>
        <dbReference type="SAM" id="MobiDB-lite"/>
    </source>
</evidence>
<dbReference type="EMBL" id="MNCJ02000322">
    <property type="protein sequence ID" value="KAF5800246.1"/>
    <property type="molecule type" value="Genomic_DNA"/>
</dbReference>
<evidence type="ECO:0000313" key="2">
    <source>
        <dbReference type="EMBL" id="KAF5800246.1"/>
    </source>
</evidence>
<reference evidence="2 4" key="1">
    <citation type="journal article" date="2017" name="Nature">
        <title>The sunflower genome provides insights into oil metabolism, flowering and Asterid evolution.</title>
        <authorList>
            <person name="Badouin H."/>
            <person name="Gouzy J."/>
            <person name="Grassa C.J."/>
            <person name="Murat F."/>
            <person name="Staton S.E."/>
            <person name="Cottret L."/>
            <person name="Lelandais-Briere C."/>
            <person name="Owens G.L."/>
            <person name="Carrere S."/>
            <person name="Mayjonade B."/>
            <person name="Legrand L."/>
            <person name="Gill N."/>
            <person name="Kane N.C."/>
            <person name="Bowers J.E."/>
            <person name="Hubner S."/>
            <person name="Bellec A."/>
            <person name="Berard A."/>
            <person name="Berges H."/>
            <person name="Blanchet N."/>
            <person name="Boniface M.C."/>
            <person name="Brunel D."/>
            <person name="Catrice O."/>
            <person name="Chaidir N."/>
            <person name="Claudel C."/>
            <person name="Donnadieu C."/>
            <person name="Faraut T."/>
            <person name="Fievet G."/>
            <person name="Helmstetter N."/>
            <person name="King M."/>
            <person name="Knapp S.J."/>
            <person name="Lai Z."/>
            <person name="Le Paslier M.C."/>
            <person name="Lippi Y."/>
            <person name="Lorenzon L."/>
            <person name="Mandel J.R."/>
            <person name="Marage G."/>
            <person name="Marchand G."/>
            <person name="Marquand E."/>
            <person name="Bret-Mestries E."/>
            <person name="Morien E."/>
            <person name="Nambeesan S."/>
            <person name="Nguyen T."/>
            <person name="Pegot-Espagnet P."/>
            <person name="Pouilly N."/>
            <person name="Raftis F."/>
            <person name="Sallet E."/>
            <person name="Schiex T."/>
            <person name="Thomas J."/>
            <person name="Vandecasteele C."/>
            <person name="Vares D."/>
            <person name="Vear F."/>
            <person name="Vautrin S."/>
            <person name="Crespi M."/>
            <person name="Mangin B."/>
            <person name="Burke J.M."/>
            <person name="Salse J."/>
            <person name="Munos S."/>
            <person name="Vincourt P."/>
            <person name="Rieseberg L.H."/>
            <person name="Langlade N.B."/>
        </authorList>
    </citation>
    <scope>NUCLEOTIDE SEQUENCE [LARGE SCALE GENOMIC DNA]</scope>
    <source>
        <strain evidence="4">cv. SF193</strain>
        <tissue evidence="2">Leaves</tissue>
    </source>
</reference>
<dbReference type="EMBL" id="CM007897">
    <property type="protein sequence ID" value="OTG17859.1"/>
    <property type="molecule type" value="Genomic_DNA"/>
</dbReference>
<evidence type="ECO:0000313" key="3">
    <source>
        <dbReference type="EMBL" id="OTG17859.1"/>
    </source>
</evidence>
<dbReference type="Gramene" id="mRNA:HanXRQr2_Chr07g0313911">
    <property type="protein sequence ID" value="mRNA:HanXRQr2_Chr07g0313911"/>
    <property type="gene ID" value="HanXRQr2_Chr07g0313911"/>
</dbReference>
<organism evidence="3 4">
    <name type="scientific">Helianthus annuus</name>
    <name type="common">Common sunflower</name>
    <dbReference type="NCBI Taxonomy" id="4232"/>
    <lineage>
        <taxon>Eukaryota</taxon>
        <taxon>Viridiplantae</taxon>
        <taxon>Streptophyta</taxon>
        <taxon>Embryophyta</taxon>
        <taxon>Tracheophyta</taxon>
        <taxon>Spermatophyta</taxon>
        <taxon>Magnoliopsida</taxon>
        <taxon>eudicotyledons</taxon>
        <taxon>Gunneridae</taxon>
        <taxon>Pentapetalae</taxon>
        <taxon>asterids</taxon>
        <taxon>campanulids</taxon>
        <taxon>Asterales</taxon>
        <taxon>Asteraceae</taxon>
        <taxon>Asteroideae</taxon>
        <taxon>Heliantheae alliance</taxon>
        <taxon>Heliantheae</taxon>
        <taxon>Helianthus</taxon>
    </lineage>
</organism>
<reference evidence="3" key="2">
    <citation type="submission" date="2017-02" db="EMBL/GenBank/DDBJ databases">
        <title>Sunflower complete genome.</title>
        <authorList>
            <person name="Langlade N."/>
            <person name="Munos S."/>
        </authorList>
    </citation>
    <scope>NUCLEOTIDE SEQUENCE [LARGE SCALE GENOMIC DNA]</scope>
    <source>
        <tissue evidence="3">Leaves</tissue>
    </source>
</reference>
<feature type="region of interest" description="Disordered" evidence="1">
    <location>
        <begin position="70"/>
        <end position="91"/>
    </location>
</feature>
<dbReference type="Proteomes" id="UP000215914">
    <property type="component" value="Chromosome 8"/>
</dbReference>
<sequence length="91" mass="10552">MCKCGMKFDLKKRLVYVGMCVSTRHRARSGKPFSIKLCKKSKKLRRIKARFFMHEFRFMIPEVFLTSSAKKKEGTSHSKSQATQDHGKSHA</sequence>
<name>A0A251U456_HELAN</name>
<evidence type="ECO:0000313" key="4">
    <source>
        <dbReference type="Proteomes" id="UP000215914"/>
    </source>
</evidence>